<keyword evidence="3" id="KW-0411">Iron-sulfur</keyword>
<organism evidence="7 8">
    <name type="scientific">Acrocarpospora macrocephala</name>
    <dbReference type="NCBI Taxonomy" id="150177"/>
    <lineage>
        <taxon>Bacteria</taxon>
        <taxon>Bacillati</taxon>
        <taxon>Actinomycetota</taxon>
        <taxon>Actinomycetes</taxon>
        <taxon>Streptosporangiales</taxon>
        <taxon>Streptosporangiaceae</taxon>
        <taxon>Acrocarpospora</taxon>
    </lineage>
</organism>
<dbReference type="EMBL" id="BLAE01000012">
    <property type="protein sequence ID" value="GES08821.1"/>
    <property type="molecule type" value="Genomic_DNA"/>
</dbReference>
<comment type="caution">
    <text evidence="7">The sequence shown here is derived from an EMBL/GenBank/DDBJ whole genome shotgun (WGS) entry which is preliminary data.</text>
</comment>
<evidence type="ECO:0000259" key="6">
    <source>
        <dbReference type="PROSITE" id="PS51384"/>
    </source>
</evidence>
<evidence type="ECO:0000313" key="8">
    <source>
        <dbReference type="Proteomes" id="UP000331127"/>
    </source>
</evidence>
<evidence type="ECO:0008006" key="9">
    <source>
        <dbReference type="Google" id="ProtNLM"/>
    </source>
</evidence>
<keyword evidence="8" id="KW-1185">Reference proteome</keyword>
<dbReference type="PANTHER" id="PTHR47354:SF5">
    <property type="entry name" value="PROTEIN RFBI"/>
    <property type="match status" value="1"/>
</dbReference>
<proteinExistence type="predicted"/>
<dbReference type="Pfam" id="PF03473">
    <property type="entry name" value="MOSC"/>
    <property type="match status" value="1"/>
</dbReference>
<dbReference type="InterPro" id="IPR012675">
    <property type="entry name" value="Beta-grasp_dom_sf"/>
</dbReference>
<dbReference type="GO" id="GO:0030151">
    <property type="term" value="F:molybdenum ion binding"/>
    <property type="evidence" value="ECO:0007669"/>
    <property type="project" value="InterPro"/>
</dbReference>
<dbReference type="SUPFAM" id="SSF63380">
    <property type="entry name" value="Riboflavin synthase domain-like"/>
    <property type="match status" value="1"/>
</dbReference>
<dbReference type="InterPro" id="IPR005302">
    <property type="entry name" value="MoCF_Sase_C"/>
</dbReference>
<comment type="cofactor">
    <cofactor evidence="1">
        <name>FAD</name>
        <dbReference type="ChEBI" id="CHEBI:57692"/>
    </cofactor>
</comment>
<dbReference type="SUPFAM" id="SSF50800">
    <property type="entry name" value="PK beta-barrel domain-like"/>
    <property type="match status" value="1"/>
</dbReference>
<feature type="domain" description="FAD-binding FR-type" evidence="6">
    <location>
        <begin position="279"/>
        <end position="377"/>
    </location>
</feature>
<accession>A0A5M3WNP0</accession>
<evidence type="ECO:0000259" key="5">
    <source>
        <dbReference type="PROSITE" id="PS51340"/>
    </source>
</evidence>
<dbReference type="Gene3D" id="2.40.30.10">
    <property type="entry name" value="Translation factors"/>
    <property type="match status" value="1"/>
</dbReference>
<evidence type="ECO:0000256" key="3">
    <source>
        <dbReference type="ARBA" id="ARBA00023014"/>
    </source>
</evidence>
<evidence type="ECO:0000256" key="2">
    <source>
        <dbReference type="ARBA" id="ARBA00022714"/>
    </source>
</evidence>
<dbReference type="InterPro" id="IPR006058">
    <property type="entry name" value="2Fe2S_fd_BS"/>
</dbReference>
<dbReference type="SUPFAM" id="SSF54292">
    <property type="entry name" value="2Fe-2S ferredoxin-like"/>
    <property type="match status" value="1"/>
</dbReference>
<dbReference type="InterPro" id="IPR017938">
    <property type="entry name" value="Riboflavin_synthase-like_b-brl"/>
</dbReference>
<reference evidence="7 8" key="1">
    <citation type="submission" date="2019-10" db="EMBL/GenBank/DDBJ databases">
        <title>Whole genome shotgun sequence of Acrocarpospora macrocephala NBRC 16266.</title>
        <authorList>
            <person name="Ichikawa N."/>
            <person name="Kimura A."/>
            <person name="Kitahashi Y."/>
            <person name="Komaki H."/>
            <person name="Oguchi A."/>
        </authorList>
    </citation>
    <scope>NUCLEOTIDE SEQUENCE [LARGE SCALE GENOMIC DNA]</scope>
    <source>
        <strain evidence="7 8">NBRC 16266</strain>
    </source>
</reference>
<dbReference type="Gene3D" id="3.10.20.30">
    <property type="match status" value="1"/>
</dbReference>
<dbReference type="Gene3D" id="3.40.50.80">
    <property type="entry name" value="Nucleotide-binding domain of ferredoxin-NADP reductase (FNR) module"/>
    <property type="match status" value="1"/>
</dbReference>
<dbReference type="InterPro" id="IPR011037">
    <property type="entry name" value="Pyrv_Knase-like_insert_dom_sf"/>
</dbReference>
<dbReference type="SUPFAM" id="SSF52343">
    <property type="entry name" value="Ferredoxin reductase-like, C-terminal NADP-linked domain"/>
    <property type="match status" value="1"/>
</dbReference>
<dbReference type="GO" id="GO:0030170">
    <property type="term" value="F:pyridoxal phosphate binding"/>
    <property type="evidence" value="ECO:0007669"/>
    <property type="project" value="InterPro"/>
</dbReference>
<dbReference type="InterPro" id="IPR008333">
    <property type="entry name" value="Cbr1-like_FAD-bd_dom"/>
</dbReference>
<protein>
    <recommendedName>
        <fullName evidence="9">Sulfurase</fullName>
    </recommendedName>
</protein>
<feature type="domain" description="2Fe-2S ferredoxin-type" evidence="4">
    <location>
        <begin position="524"/>
        <end position="605"/>
    </location>
</feature>
<dbReference type="Proteomes" id="UP000331127">
    <property type="component" value="Unassembled WGS sequence"/>
</dbReference>
<dbReference type="InterPro" id="IPR001041">
    <property type="entry name" value="2Fe-2S_ferredoxin-type"/>
</dbReference>
<feature type="domain" description="MOSC" evidence="5">
    <location>
        <begin position="92"/>
        <end position="247"/>
    </location>
</feature>
<dbReference type="Pfam" id="PF00111">
    <property type="entry name" value="Fer2"/>
    <property type="match status" value="1"/>
</dbReference>
<gene>
    <name evidence="7" type="ORF">Amac_024170</name>
</gene>
<dbReference type="InterPro" id="IPR036010">
    <property type="entry name" value="2Fe-2S_ferredoxin-like_sf"/>
</dbReference>
<keyword evidence="2" id="KW-0408">Iron</keyword>
<keyword evidence="2" id="KW-0479">Metal-binding</keyword>
<sequence>MAGNASIAGLATYPVKGFPAASLDQVELAPSTGMPYDRLLAVRNGSPIENATGWTDSERFHRLMTTERLASIDLRLTSGTLDLRLGEDRVALDLEGDLPVQAHGAAIRAWLGVSDRAVEFVARGAHLWDHRDAPISIINLDTVDALSKVIGRPVDFRRFRANIYLRGLEAWTEWSLVGTTLRIGEASLRIMRPTERCRATTVNPDIAQRDLNIPAALASRLGHLYFGLYAEVESGGTVRLGDPVHFDPPSPDGVSLATPDVDEVSFNTPGADGSVPSISWPRPVRIVKRCAEDERVTSFWLEGSLPRPLPGQHVRVHLEDESVTTWRCYTISDVERDRWRISVKREKSGLVSRYLHDHVQVGDTLTVTGPFGEATVDGDTPITLITAGIGITPAAAIVAAMARSVARPRIQILHTATDSTALGLWAEVRDGVRSLGGRSTLYLTRADAEECATVGAEHGRPSADDFAEAAAAGGVTYICGPNSFMRTVRDVLVAAGIPANRIVTETFYSPANVDLDPRTPTSTGPFTVLVKGRSLTWTPADGTLLDLVEGAGIATPSGCRAAACGTCLQPITGTIEYLLDPVEEPPPGSALLCCTVPTSNLIVGT</sequence>
<dbReference type="CDD" id="cd00207">
    <property type="entry name" value="fer2"/>
    <property type="match status" value="1"/>
</dbReference>
<dbReference type="AlphaFoldDB" id="A0A5M3WNP0"/>
<dbReference type="InterPro" id="IPR017927">
    <property type="entry name" value="FAD-bd_FR_type"/>
</dbReference>
<dbReference type="GO" id="GO:0016491">
    <property type="term" value="F:oxidoreductase activity"/>
    <property type="evidence" value="ECO:0007669"/>
    <property type="project" value="InterPro"/>
</dbReference>
<dbReference type="InterPro" id="IPR039261">
    <property type="entry name" value="FNR_nucleotide-bd"/>
</dbReference>
<evidence type="ECO:0000313" key="7">
    <source>
        <dbReference type="EMBL" id="GES08821.1"/>
    </source>
</evidence>
<evidence type="ECO:0000256" key="1">
    <source>
        <dbReference type="ARBA" id="ARBA00001974"/>
    </source>
</evidence>
<keyword evidence="2" id="KW-0001">2Fe-2S</keyword>
<dbReference type="Pfam" id="PF00970">
    <property type="entry name" value="FAD_binding_6"/>
    <property type="match status" value="1"/>
</dbReference>
<name>A0A5M3WNP0_9ACTN</name>
<dbReference type="InterPro" id="IPR050415">
    <property type="entry name" value="MRET"/>
</dbReference>
<evidence type="ECO:0000259" key="4">
    <source>
        <dbReference type="PROSITE" id="PS51085"/>
    </source>
</evidence>
<dbReference type="GO" id="GO:0051537">
    <property type="term" value="F:2 iron, 2 sulfur cluster binding"/>
    <property type="evidence" value="ECO:0007669"/>
    <property type="project" value="UniProtKB-KW"/>
</dbReference>
<dbReference type="PROSITE" id="PS51085">
    <property type="entry name" value="2FE2S_FER_2"/>
    <property type="match status" value="1"/>
</dbReference>
<dbReference type="Gene3D" id="2.40.33.20">
    <property type="entry name" value="PK beta-barrel domain-like"/>
    <property type="match status" value="1"/>
</dbReference>
<dbReference type="PANTHER" id="PTHR47354">
    <property type="entry name" value="NADH OXIDOREDUCTASE HCR"/>
    <property type="match status" value="1"/>
</dbReference>
<dbReference type="PROSITE" id="PS51340">
    <property type="entry name" value="MOSC"/>
    <property type="match status" value="1"/>
</dbReference>
<dbReference type="PROSITE" id="PS51384">
    <property type="entry name" value="FAD_FR"/>
    <property type="match status" value="1"/>
</dbReference>
<dbReference type="PROSITE" id="PS00197">
    <property type="entry name" value="2FE2S_FER_1"/>
    <property type="match status" value="1"/>
</dbReference>
<dbReference type="OrthoDB" id="9801223at2"/>